<comment type="caution">
    <text evidence="4">The sequence shown here is derived from an EMBL/GenBank/DDBJ whole genome shotgun (WGS) entry which is preliminary data.</text>
</comment>
<sequence>MSEPAAILLAIGDPNGIGPEIAVKAALSGEAGLPRLLLVGDDHVIGHYCGDAPRRMVDAANPPPPEPGLIDIVPAGGISEEDFAPGQCNAASGRATVAYVEAAFAAARSGPANAIVACPHNETAVNAAGIAFTGYPSLIARIAGKTEDDVFLMLVGGGLRIVHATLHERLSTALARIDSNLVIAAGVAAHAAARSLGIEQPRIGIFGINPHAGENGLFGNDDDLVTVPAANALHAMGIDVAGPAGADLLLSEGKCDVYLAMFHDQGHIPIKLLAGRRSAAFSIGGDALFASVGHGSAPDIAGQGRADAKPLISTLKLIASATAPHSKVVAA</sequence>
<dbReference type="SUPFAM" id="SSF53659">
    <property type="entry name" value="Isocitrate/Isopropylmalate dehydrogenase-like"/>
    <property type="match status" value="1"/>
</dbReference>
<dbReference type="GO" id="GO:0051287">
    <property type="term" value="F:NAD binding"/>
    <property type="evidence" value="ECO:0007669"/>
    <property type="project" value="InterPro"/>
</dbReference>
<evidence type="ECO:0000313" key="5">
    <source>
        <dbReference type="Proteomes" id="UP001139451"/>
    </source>
</evidence>
<dbReference type="Pfam" id="PF04166">
    <property type="entry name" value="PdxA"/>
    <property type="match status" value="1"/>
</dbReference>
<accession>A0A9X2HJ41</accession>
<dbReference type="PANTHER" id="PTHR30004:SF6">
    <property type="entry name" value="D-THREONATE 4-PHOSPHATE DEHYDROGENASE"/>
    <property type="match status" value="1"/>
</dbReference>
<keyword evidence="5" id="KW-1185">Reference proteome</keyword>
<keyword evidence="1" id="KW-0479">Metal-binding</keyword>
<keyword evidence="3" id="KW-0520">NAD</keyword>
<proteinExistence type="predicted"/>
<dbReference type="Proteomes" id="UP001139451">
    <property type="component" value="Unassembled WGS sequence"/>
</dbReference>
<protein>
    <submittedName>
        <fullName evidence="4">4-hydroxythreonine-4-phosphate dehydrogenase PdxA</fullName>
    </submittedName>
</protein>
<dbReference type="InterPro" id="IPR005255">
    <property type="entry name" value="PdxA_fam"/>
</dbReference>
<dbReference type="AlphaFoldDB" id="A0A9X2HJ41"/>
<name>A0A9X2HJ41_9SPHN</name>
<evidence type="ECO:0000256" key="3">
    <source>
        <dbReference type="ARBA" id="ARBA00023027"/>
    </source>
</evidence>
<gene>
    <name evidence="4" type="ORF">M9978_09025</name>
</gene>
<dbReference type="GO" id="GO:0046872">
    <property type="term" value="F:metal ion binding"/>
    <property type="evidence" value="ECO:0007669"/>
    <property type="project" value="UniProtKB-KW"/>
</dbReference>
<dbReference type="RefSeq" id="WP_254292693.1">
    <property type="nucleotide sequence ID" value="NZ_JAMLDX010000005.1"/>
</dbReference>
<evidence type="ECO:0000256" key="1">
    <source>
        <dbReference type="ARBA" id="ARBA00022723"/>
    </source>
</evidence>
<dbReference type="PANTHER" id="PTHR30004">
    <property type="entry name" value="4-HYDROXYTHREONINE-4-PHOSPHATE DEHYDROGENASE"/>
    <property type="match status" value="1"/>
</dbReference>
<reference evidence="4" key="1">
    <citation type="submission" date="2022-05" db="EMBL/GenBank/DDBJ databases">
        <title>Sphingomonas sp. strain MG17 Genome sequencing and assembly.</title>
        <authorList>
            <person name="Kim I."/>
        </authorList>
    </citation>
    <scope>NUCLEOTIDE SEQUENCE</scope>
    <source>
        <strain evidence="4">MG17</strain>
    </source>
</reference>
<evidence type="ECO:0000256" key="2">
    <source>
        <dbReference type="ARBA" id="ARBA00023002"/>
    </source>
</evidence>
<keyword evidence="2" id="KW-0560">Oxidoreductase</keyword>
<dbReference type="Gene3D" id="3.40.718.10">
    <property type="entry name" value="Isopropylmalate Dehydrogenase"/>
    <property type="match status" value="1"/>
</dbReference>
<evidence type="ECO:0000313" key="4">
    <source>
        <dbReference type="EMBL" id="MCP3730567.1"/>
    </source>
</evidence>
<organism evidence="4 5">
    <name type="scientific">Sphingomonas tagetis</name>
    <dbReference type="NCBI Taxonomy" id="2949092"/>
    <lineage>
        <taxon>Bacteria</taxon>
        <taxon>Pseudomonadati</taxon>
        <taxon>Pseudomonadota</taxon>
        <taxon>Alphaproteobacteria</taxon>
        <taxon>Sphingomonadales</taxon>
        <taxon>Sphingomonadaceae</taxon>
        <taxon>Sphingomonas</taxon>
    </lineage>
</organism>
<dbReference type="EMBL" id="JAMLDX010000005">
    <property type="protein sequence ID" value="MCP3730567.1"/>
    <property type="molecule type" value="Genomic_DNA"/>
</dbReference>
<dbReference type="GO" id="GO:0016491">
    <property type="term" value="F:oxidoreductase activity"/>
    <property type="evidence" value="ECO:0007669"/>
    <property type="project" value="UniProtKB-KW"/>
</dbReference>